<protein>
    <submittedName>
        <fullName evidence="4">DEAD/DEAH box helicase</fullName>
    </submittedName>
</protein>
<reference evidence="4 5" key="1">
    <citation type="submission" date="2019-11" db="EMBL/GenBank/DDBJ databases">
        <authorList>
            <person name="Cho J.-C."/>
        </authorList>
    </citation>
    <scope>NUCLEOTIDE SEQUENCE [LARGE SCALE GENOMIC DNA]</scope>
    <source>
        <strain evidence="4 5">JH702</strain>
    </source>
</reference>
<proteinExistence type="predicted"/>
<dbReference type="InterPro" id="IPR011639">
    <property type="entry name" value="MethylTrfase_TaqI-like_dom"/>
</dbReference>
<dbReference type="GO" id="GO:0004386">
    <property type="term" value="F:helicase activity"/>
    <property type="evidence" value="ECO:0007669"/>
    <property type="project" value="UniProtKB-KW"/>
</dbReference>
<evidence type="ECO:0000313" key="4">
    <source>
        <dbReference type="EMBL" id="MDG0868000.1"/>
    </source>
</evidence>
<dbReference type="InterPro" id="IPR001650">
    <property type="entry name" value="Helicase_C-like"/>
</dbReference>
<sequence>MSGLNQVLESIRESSSNDTELGTAFEGLSKVFFEHDSTQTQQYSRVWRYEDWARSRPGYSNTDIGIDLVAELADESGYAAIQCKFYDPDHSISKSDLDSFISASATADFKRLVLIDTSNQTIGKNAQSVFDNLDKDYLRIQTTELEESRIDWTAYLNENRVHLKPKKEVRDHQIQAVEAVREGFTDQDRGKLIMACGTGKTFTSLVIAETMFGLGKKILYMVPSLALMSQSIREWKNDSKNEFTAFSACSDVFVGKRKSSDDEIEVSLNDLAFPATTDASALAEQVTNADPDKMTVVFSTYQSIDVISQAQNKYGMSEFDLVICDEAHRTTGATLRDEDESNFVRIHKNEYVQAKKRLYMTATPRIFGERAKRKAGEGDVELASMDDEDTFGRTFFYRGFSWAVENNLLTDYKVIVLAVDEGTVSGRLQQSLVDGAELKLDDATKIVGCYKALAKIGLDEKRFVDSDSSPVPMKRALAFSQTIKLSQLIATEFNNVVDEYETNEDIDSENKAHLGVEVLHVDGTFNAAQRNDRLNWLKEDIEDNQCRVLTNVRCLSEGVDVPALDAIMFLHPRKSQIDVVQAVGRVMRKAERKDLGYVILPITVAPGVDPATALNNNEKYKVVWQILNALRAHDERFDSTINRIGLGEDVSDRLEIIGVGSQTELDATTAVVEDIKSPKAQTDGMDTIDLIDEGSQVDEFEQQDDAQLAFVMSDLTQAIRAKIVEKCGTRDYWENWAADIANIAQTHITRINSLVLNSGTPERESFLEFLNELRDDLNPEISESDAVEMLAQHIITKPVFDSLFHGNQFTSENAISKAMGSVLVSLYHQNIEAESESLTRFYQSVERRSSGLVTIAARQTLILELYDRFFRHAFPQTTEKLGIVYTPVEIVDFIIHSVNEILKEDFHTSLGEDGVHVLDPFTGTGTFVTRLLQSGLIPPKNLLHKYKNEIHANEIVLLAYYIAAINIEAVYQDLAKEQVYQPFDGIVLTDTFQMYEEERDMVANLLPDNADRRTAQKNRDIKVIVGNPPYSMGQRSENDNAANTDYPNLDRKIEVTYSDASKATLKKGLYDSYIRAFRWASDRIDNEGVIGFVTNSGWIDKSFADGMRKCLNTEFSTIYIVNLRGDIRKNILSKIAPSEGENVFGSGSMNGISISVLVKNTVNTSGKILYFDIGDGKSRDQKLGELAQARSVRGVSIRDKFTVISPDKDNDWINQGDKQFRSFISIGDKSKNAPPSLFKNYSLGVATNRDAWCYNYSRKSLAENLTNFTSFYNEQLIKYEGVDSKKKSQLIDRDRKKIAWTHSLIKRFTNGQDLKFSQENIRRSLYRPFSKTSIYFDRSLNERVYQTPKIFPAKNTENVVIAVAGVGSQRGFSVFISDVMPDLQLVQNGQCFPLKLFDGDESDGEPNSSQSQMFANHSEASDGVTDGITDEGLRVFLDAYPGEDLSKEDIFYYTYGLLHSPEYRDRFKNNLSKELPRIPPVRQFEDFVSFSQSGRKLSELHLGYENVEPYSVTYQSELIHSSEPKAYYRVEQMRFSGKRPNLDRSSVIYNENITMRDIPLEAYEYIVNGKSALEWVMERQVVKIDKASGLVNDANDYANETMNNPAYPLELFQRVITVSLETMKIVRNLPKLEID</sequence>
<dbReference type="PANTHER" id="PTHR47396:SF1">
    <property type="entry name" value="ATP-DEPENDENT HELICASE IRC3-RELATED"/>
    <property type="match status" value="1"/>
</dbReference>
<dbReference type="SUPFAM" id="SSF52980">
    <property type="entry name" value="Restriction endonuclease-like"/>
    <property type="match status" value="1"/>
</dbReference>
<dbReference type="InterPro" id="IPR014001">
    <property type="entry name" value="Helicase_ATP-bd"/>
</dbReference>
<dbReference type="Pfam" id="PF22240">
    <property type="entry name" value="ISP_coupler"/>
    <property type="match status" value="1"/>
</dbReference>
<feature type="domain" description="Helicase C-terminal" evidence="3">
    <location>
        <begin position="478"/>
        <end position="645"/>
    </location>
</feature>
<dbReference type="Pfam" id="PF18135">
    <property type="entry name" value="Type_ISP_C"/>
    <property type="match status" value="1"/>
</dbReference>
<dbReference type="Gene3D" id="3.40.50.300">
    <property type="entry name" value="P-loop containing nucleotide triphosphate hydrolases"/>
    <property type="match status" value="2"/>
</dbReference>
<dbReference type="PROSITE" id="PS51194">
    <property type="entry name" value="HELICASE_CTER"/>
    <property type="match status" value="1"/>
</dbReference>
<keyword evidence="4" id="KW-0378">Hydrolase</keyword>
<dbReference type="InterPro" id="IPR027417">
    <property type="entry name" value="P-loop_NTPase"/>
</dbReference>
<keyword evidence="4" id="KW-0067">ATP-binding</keyword>
<accession>A0ABD4XU71</accession>
<dbReference type="SUPFAM" id="SSF53335">
    <property type="entry name" value="S-adenosyl-L-methionine-dependent methyltransferases"/>
    <property type="match status" value="1"/>
</dbReference>
<keyword evidence="4" id="KW-0547">Nucleotide-binding</keyword>
<dbReference type="SMART" id="SM00487">
    <property type="entry name" value="DEXDc"/>
    <property type="match status" value="1"/>
</dbReference>
<dbReference type="InterPro" id="IPR006935">
    <property type="entry name" value="Helicase/UvrB_N"/>
</dbReference>
<dbReference type="SMART" id="SM00490">
    <property type="entry name" value="HELICc"/>
    <property type="match status" value="1"/>
</dbReference>
<dbReference type="GO" id="GO:0009007">
    <property type="term" value="F:site-specific DNA-methyltransferase (adenine-specific) activity"/>
    <property type="evidence" value="ECO:0007669"/>
    <property type="project" value="UniProtKB-EC"/>
</dbReference>
<dbReference type="Pfam" id="PF07669">
    <property type="entry name" value="Eco57I"/>
    <property type="match status" value="1"/>
</dbReference>
<dbReference type="InterPro" id="IPR041635">
    <property type="entry name" value="Type_ISP_LLaBIII_C"/>
</dbReference>
<dbReference type="Pfam" id="PF04851">
    <property type="entry name" value="ResIII"/>
    <property type="match status" value="1"/>
</dbReference>
<gene>
    <name evidence="4" type="ORF">GKO46_13100</name>
</gene>
<dbReference type="PRINTS" id="PR00507">
    <property type="entry name" value="N12N6MTFRASE"/>
</dbReference>
<dbReference type="PANTHER" id="PTHR47396">
    <property type="entry name" value="TYPE I RESTRICTION ENZYME ECOKI R PROTEIN"/>
    <property type="match status" value="1"/>
</dbReference>
<dbReference type="PROSITE" id="PS00092">
    <property type="entry name" value="N6_MTASE"/>
    <property type="match status" value="1"/>
</dbReference>
<evidence type="ECO:0000313" key="5">
    <source>
        <dbReference type="Proteomes" id="UP001321249"/>
    </source>
</evidence>
<keyword evidence="4" id="KW-0347">Helicase</keyword>
<evidence type="ECO:0000256" key="1">
    <source>
        <dbReference type="SAM" id="MobiDB-lite"/>
    </source>
</evidence>
<dbReference type="InterPro" id="IPR011335">
    <property type="entry name" value="Restrct_endonuc-II-like"/>
</dbReference>
<dbReference type="Proteomes" id="UP001321249">
    <property type="component" value="Unassembled WGS sequence"/>
</dbReference>
<organism evidence="4 5">
    <name type="scientific">Candidatus Lucifugimonas marina</name>
    <dbReference type="NCBI Taxonomy" id="3038979"/>
    <lineage>
        <taxon>Bacteria</taxon>
        <taxon>Bacillati</taxon>
        <taxon>Chloroflexota</taxon>
        <taxon>Dehalococcoidia</taxon>
        <taxon>SAR202 cluster</taxon>
        <taxon>Candidatus Lucifugimonadales</taxon>
        <taxon>Candidatus Lucifugimonadaceae</taxon>
        <taxon>Candidatus Lucifugimonas</taxon>
    </lineage>
</organism>
<dbReference type="Pfam" id="PF00271">
    <property type="entry name" value="Helicase_C"/>
    <property type="match status" value="1"/>
</dbReference>
<feature type="region of interest" description="Disordered" evidence="1">
    <location>
        <begin position="1398"/>
        <end position="1422"/>
    </location>
</feature>
<name>A0ABD4XU71_9CHLR</name>
<dbReference type="PROSITE" id="PS51192">
    <property type="entry name" value="HELICASE_ATP_BIND_1"/>
    <property type="match status" value="1"/>
</dbReference>
<dbReference type="InterPro" id="IPR050742">
    <property type="entry name" value="Helicase_Restrict-Modif_Enz"/>
</dbReference>
<dbReference type="SUPFAM" id="SSF52540">
    <property type="entry name" value="P-loop containing nucleoside triphosphate hydrolases"/>
    <property type="match status" value="1"/>
</dbReference>
<dbReference type="InterPro" id="IPR053980">
    <property type="entry name" value="ISP_coupler"/>
</dbReference>
<dbReference type="Gene3D" id="3.40.50.150">
    <property type="entry name" value="Vaccinia Virus protein VP39"/>
    <property type="match status" value="1"/>
</dbReference>
<dbReference type="EMBL" id="WMBE01000006">
    <property type="protein sequence ID" value="MDG0868000.1"/>
    <property type="molecule type" value="Genomic_DNA"/>
</dbReference>
<feature type="compositionally biased region" description="Polar residues" evidence="1">
    <location>
        <begin position="1405"/>
        <end position="1415"/>
    </location>
</feature>
<evidence type="ECO:0000259" key="2">
    <source>
        <dbReference type="PROSITE" id="PS51192"/>
    </source>
</evidence>
<evidence type="ECO:0000259" key="3">
    <source>
        <dbReference type="PROSITE" id="PS51194"/>
    </source>
</evidence>
<dbReference type="InterPro" id="IPR039442">
    <property type="entry name" value="Mrr-like_dom"/>
</dbReference>
<comment type="caution">
    <text evidence="4">The sequence shown here is derived from an EMBL/GenBank/DDBJ whole genome shotgun (WGS) entry which is preliminary data.</text>
</comment>
<dbReference type="InterPro" id="IPR002052">
    <property type="entry name" value="DNA_methylase_N6_adenine_CS"/>
</dbReference>
<feature type="domain" description="Helicase ATP-binding" evidence="2">
    <location>
        <begin position="181"/>
        <end position="382"/>
    </location>
</feature>
<dbReference type="InterPro" id="IPR029063">
    <property type="entry name" value="SAM-dependent_MTases_sf"/>
</dbReference>
<dbReference type="Pfam" id="PF13156">
    <property type="entry name" value="Mrr_cat_2"/>
    <property type="match status" value="1"/>
</dbReference>